<dbReference type="GO" id="GO:0005667">
    <property type="term" value="C:transcription regulator complex"/>
    <property type="evidence" value="ECO:0007669"/>
    <property type="project" value="TreeGrafter"/>
</dbReference>
<evidence type="ECO:0000313" key="12">
    <source>
        <dbReference type="EMBL" id="KAF5403121.1"/>
    </source>
</evidence>
<evidence type="ECO:0000259" key="10">
    <source>
        <dbReference type="PROSITE" id="PS51156"/>
    </source>
</evidence>
<evidence type="ECO:0000256" key="2">
    <source>
        <dbReference type="ARBA" id="ARBA00022723"/>
    </source>
</evidence>
<dbReference type="GO" id="GO:0006357">
    <property type="term" value="P:regulation of transcription by RNA polymerase II"/>
    <property type="evidence" value="ECO:0007669"/>
    <property type="project" value="TreeGrafter"/>
</dbReference>
<feature type="domain" description="ELM2" evidence="10">
    <location>
        <begin position="69"/>
        <end position="154"/>
    </location>
</feature>
<dbReference type="FunFam" id="1.10.10.60:FF:000012">
    <property type="entry name" value="Metastasis-associated 1 family, member 3"/>
    <property type="match status" value="1"/>
</dbReference>
<dbReference type="GO" id="GO:0008270">
    <property type="term" value="F:zinc ion binding"/>
    <property type="evidence" value="ECO:0007669"/>
    <property type="project" value="UniProtKB-KW"/>
</dbReference>
<comment type="subcellular location">
    <subcellularLocation>
        <location evidence="1">Nucleus</location>
    </subcellularLocation>
</comment>
<dbReference type="GO" id="GO:0000118">
    <property type="term" value="C:histone deacetylase complex"/>
    <property type="evidence" value="ECO:0007669"/>
    <property type="project" value="TreeGrafter"/>
</dbReference>
<dbReference type="Gene3D" id="1.20.58.1880">
    <property type="match status" value="1"/>
</dbReference>
<dbReference type="SMART" id="SM00717">
    <property type="entry name" value="SANT"/>
    <property type="match status" value="2"/>
</dbReference>
<protein>
    <submittedName>
        <fullName evidence="12">REST corepressor 3</fullName>
    </submittedName>
</protein>
<dbReference type="GO" id="GO:0003714">
    <property type="term" value="F:transcription corepressor activity"/>
    <property type="evidence" value="ECO:0007669"/>
    <property type="project" value="TreeGrafter"/>
</dbReference>
<keyword evidence="13" id="KW-1185">Reference proteome</keyword>
<keyword evidence="5" id="KW-0805">Transcription regulation</keyword>
<feature type="compositionally biased region" description="Basic residues" evidence="9">
    <location>
        <begin position="323"/>
        <end position="333"/>
    </location>
</feature>
<dbReference type="PANTHER" id="PTHR16089">
    <property type="entry name" value="REST COREPRESSOR COREST PROTEIN-RELATED"/>
    <property type="match status" value="1"/>
</dbReference>
<dbReference type="PROSITE" id="PS51293">
    <property type="entry name" value="SANT"/>
    <property type="match status" value="1"/>
</dbReference>
<gene>
    <name evidence="12" type="ORF">PHET_03542</name>
</gene>
<organism evidence="12 13">
    <name type="scientific">Paragonimus heterotremus</name>
    <dbReference type="NCBI Taxonomy" id="100268"/>
    <lineage>
        <taxon>Eukaryota</taxon>
        <taxon>Metazoa</taxon>
        <taxon>Spiralia</taxon>
        <taxon>Lophotrochozoa</taxon>
        <taxon>Platyhelminthes</taxon>
        <taxon>Trematoda</taxon>
        <taxon>Digenea</taxon>
        <taxon>Plagiorchiida</taxon>
        <taxon>Troglotremata</taxon>
        <taxon>Troglotrematidae</taxon>
        <taxon>Paragonimus</taxon>
    </lineage>
</organism>
<dbReference type="InterPro" id="IPR009057">
    <property type="entry name" value="Homeodomain-like_sf"/>
</dbReference>
<dbReference type="OrthoDB" id="10064338at2759"/>
<evidence type="ECO:0000313" key="13">
    <source>
        <dbReference type="Proteomes" id="UP000748531"/>
    </source>
</evidence>
<keyword evidence="3" id="KW-0863">Zinc-finger</keyword>
<dbReference type="PANTHER" id="PTHR16089:SF28">
    <property type="entry name" value="REST COREPRESSOR"/>
    <property type="match status" value="1"/>
</dbReference>
<dbReference type="SMART" id="SM01189">
    <property type="entry name" value="ELM2"/>
    <property type="match status" value="1"/>
</dbReference>
<evidence type="ECO:0000259" key="11">
    <source>
        <dbReference type="PROSITE" id="PS51293"/>
    </source>
</evidence>
<evidence type="ECO:0000256" key="3">
    <source>
        <dbReference type="ARBA" id="ARBA00022771"/>
    </source>
</evidence>
<dbReference type="Proteomes" id="UP000748531">
    <property type="component" value="Unassembled WGS sequence"/>
</dbReference>
<evidence type="ECO:0000256" key="7">
    <source>
        <dbReference type="ARBA" id="ARBA00023163"/>
    </source>
</evidence>
<dbReference type="PROSITE" id="PS51156">
    <property type="entry name" value="ELM2"/>
    <property type="match status" value="1"/>
</dbReference>
<evidence type="ECO:0000256" key="5">
    <source>
        <dbReference type="ARBA" id="ARBA00023015"/>
    </source>
</evidence>
<sequence>MVEMLTRGRLSQSFSNSDQDAFENIRLCGRSGCSTKVVRDVECGKCQEWYHKSCTGHTAEQCTTLEKNAVIRIGSDFQADLPGTIGEPSPSILTQADRGVALWRPIHEALHKELEKFLSVAISNHRYSEEQALALLTWHKTDFDRALADLPNFSPLKYEWTASERRVFFIALDYYNKQFHKIKKLFPNRSVTELILFYYLNKRNQQTLYEMSLHGPKWAGLHRRGYLNPGLLARTSNGSPVKPELIRKSPLGLDPSDQVDAEILRYLDALRGIVCLDGVGSDDADSSVPPATESGADSDNESETFTPVCNGAEDQDKASIPPGRKRRRPRGRARSNNANTISVTTLNANDNIPLEFPHPPSATYNNAVSRLSIRKHARFEEQLAAVATMSAQNAAKSVVPSVLKPVEIMRRKSRRGLVHSSTPAAPRAHLPDGVYYAHKQFVNMCRKSVAQHREELCQMQETAHKLSLRVDEAVRKTSKDNGLLDGLQNLRPPILPKDPHWSPVDIQLASQAVSEFGRDYVAIAARLLNKTPNMVATLFELYGQHLNLNELASMAPVVLL</sequence>
<dbReference type="EMBL" id="LUCH01001411">
    <property type="protein sequence ID" value="KAF5403121.1"/>
    <property type="molecule type" value="Genomic_DNA"/>
</dbReference>
<keyword evidence="7" id="KW-0804">Transcription</keyword>
<keyword evidence="2" id="KW-0479">Metal-binding</keyword>
<dbReference type="InterPro" id="IPR000949">
    <property type="entry name" value="ELM2_dom"/>
</dbReference>
<comment type="caution">
    <text evidence="12">The sequence shown here is derived from an EMBL/GenBank/DDBJ whole genome shotgun (WGS) entry which is preliminary data.</text>
</comment>
<proteinExistence type="predicted"/>
<evidence type="ECO:0000256" key="6">
    <source>
        <dbReference type="ARBA" id="ARBA00023125"/>
    </source>
</evidence>
<dbReference type="GO" id="GO:0003677">
    <property type="term" value="F:DNA binding"/>
    <property type="evidence" value="ECO:0007669"/>
    <property type="project" value="UniProtKB-KW"/>
</dbReference>
<dbReference type="InterPro" id="IPR017884">
    <property type="entry name" value="SANT_dom"/>
</dbReference>
<dbReference type="Pfam" id="PF01448">
    <property type="entry name" value="ELM2"/>
    <property type="match status" value="1"/>
</dbReference>
<dbReference type="InterPro" id="IPR051066">
    <property type="entry name" value="Trans_reg/Corepressor"/>
</dbReference>
<feature type="domain" description="SANT" evidence="11">
    <location>
        <begin position="155"/>
        <end position="206"/>
    </location>
</feature>
<dbReference type="AlphaFoldDB" id="A0A8J4T0N0"/>
<evidence type="ECO:0000256" key="1">
    <source>
        <dbReference type="ARBA" id="ARBA00004123"/>
    </source>
</evidence>
<dbReference type="SUPFAM" id="SSF46689">
    <property type="entry name" value="Homeodomain-like"/>
    <property type="match status" value="1"/>
</dbReference>
<keyword evidence="4" id="KW-0862">Zinc</keyword>
<dbReference type="CDD" id="cd00167">
    <property type="entry name" value="SANT"/>
    <property type="match status" value="1"/>
</dbReference>
<evidence type="ECO:0000256" key="9">
    <source>
        <dbReference type="SAM" id="MobiDB-lite"/>
    </source>
</evidence>
<dbReference type="Gene3D" id="4.10.1240.50">
    <property type="match status" value="1"/>
</dbReference>
<name>A0A8J4T0N0_9TREM</name>
<feature type="region of interest" description="Disordered" evidence="9">
    <location>
        <begin position="281"/>
        <end position="340"/>
    </location>
</feature>
<evidence type="ECO:0000256" key="8">
    <source>
        <dbReference type="ARBA" id="ARBA00023242"/>
    </source>
</evidence>
<keyword evidence="6" id="KW-0238">DNA-binding</keyword>
<reference evidence="12" key="1">
    <citation type="submission" date="2019-05" db="EMBL/GenBank/DDBJ databases">
        <title>Annotation for the trematode Paragonimus heterotremus.</title>
        <authorList>
            <person name="Choi Y.-J."/>
        </authorList>
    </citation>
    <scope>NUCLEOTIDE SEQUENCE</scope>
    <source>
        <strain evidence="12">LC</strain>
    </source>
</reference>
<evidence type="ECO:0000256" key="4">
    <source>
        <dbReference type="ARBA" id="ARBA00022833"/>
    </source>
</evidence>
<accession>A0A8J4T0N0</accession>
<dbReference type="Gene3D" id="1.10.10.60">
    <property type="entry name" value="Homeodomain-like"/>
    <property type="match status" value="1"/>
</dbReference>
<dbReference type="InterPro" id="IPR001005">
    <property type="entry name" value="SANT/Myb"/>
</dbReference>
<keyword evidence="8" id="KW-0539">Nucleus</keyword>